<dbReference type="GO" id="GO:0016787">
    <property type="term" value="F:hydrolase activity"/>
    <property type="evidence" value="ECO:0007669"/>
    <property type="project" value="UniProtKB-KW"/>
</dbReference>
<dbReference type="Pfam" id="PF13538">
    <property type="entry name" value="UvrD_C_2"/>
    <property type="match status" value="1"/>
</dbReference>
<evidence type="ECO:0000259" key="6">
    <source>
        <dbReference type="Pfam" id="PF13361"/>
    </source>
</evidence>
<dbReference type="GO" id="GO:0000725">
    <property type="term" value="P:recombinational repair"/>
    <property type="evidence" value="ECO:0007669"/>
    <property type="project" value="TreeGrafter"/>
</dbReference>
<dbReference type="InterPro" id="IPR014017">
    <property type="entry name" value="DNA_helicase_UvrD-like_C"/>
</dbReference>
<organism evidence="8 9">
    <name type="scientific">Suttonella ornithocola</name>
    <dbReference type="NCBI Taxonomy" id="279832"/>
    <lineage>
        <taxon>Bacteria</taxon>
        <taxon>Pseudomonadati</taxon>
        <taxon>Pseudomonadota</taxon>
        <taxon>Gammaproteobacteria</taxon>
        <taxon>Cardiobacteriales</taxon>
        <taxon>Cardiobacteriaceae</taxon>
        <taxon>Suttonella</taxon>
    </lineage>
</organism>
<dbReference type="GO" id="GO:0005524">
    <property type="term" value="F:ATP binding"/>
    <property type="evidence" value="ECO:0007669"/>
    <property type="project" value="UniProtKB-KW"/>
</dbReference>
<sequence>MRISKFFFDHQDPVDVIIPDKVHIMDNQQESTARRLGAGHRVFHGCAGSGKSLLLIHRARKLAHAQPDKPILVLCFNKSLAAFLKAQLQHPKIHVYHYHGWCIAMRDLYGLYVSNDAKEGSYPERLTQAIDKSIVNGKLPKGQYSAVLIDEGHDFAEDWLRTAVSQAEGKDGQDQNFLLLYDDAQSIYDNRTSGLNFSLKSVDIAAQGRSVIFSKNYRNSQEILQYAANFLTHYVQAHSADEDSIPLIIPKSIGIETNLPPVFKYFSSRAAEMQAIIEDIQNWQQQGVPFGNIALLCNSTRYGRSLISKLRAHNITIQDLIESDNRLDYHKDENALTVCTMHSSKGLEFERVIIAEIDGLKTSEDERAKSARLLYVAMTRAKTHLILTAAKETSFTQTL</sequence>
<evidence type="ECO:0000256" key="1">
    <source>
        <dbReference type="ARBA" id="ARBA00022741"/>
    </source>
</evidence>
<keyword evidence="9" id="KW-1185">Reference proteome</keyword>
<evidence type="ECO:0000259" key="7">
    <source>
        <dbReference type="Pfam" id="PF13538"/>
    </source>
</evidence>
<dbReference type="SUPFAM" id="SSF52540">
    <property type="entry name" value="P-loop containing nucleoside triphosphate hydrolases"/>
    <property type="match status" value="1"/>
</dbReference>
<evidence type="ECO:0000256" key="3">
    <source>
        <dbReference type="ARBA" id="ARBA00022806"/>
    </source>
</evidence>
<evidence type="ECO:0000313" key="8">
    <source>
        <dbReference type="EMBL" id="SUO93753.1"/>
    </source>
</evidence>
<dbReference type="InterPro" id="IPR027417">
    <property type="entry name" value="P-loop_NTPase"/>
</dbReference>
<feature type="domain" description="UvrD-like helicase C-terminal" evidence="7">
    <location>
        <begin position="337"/>
        <end position="387"/>
    </location>
</feature>
<dbReference type="PANTHER" id="PTHR11070">
    <property type="entry name" value="UVRD / RECB / PCRA DNA HELICASE FAMILY MEMBER"/>
    <property type="match status" value="1"/>
</dbReference>
<keyword evidence="1" id="KW-0547">Nucleotide-binding</keyword>
<dbReference type="GO" id="GO:0043138">
    <property type="term" value="F:3'-5' DNA helicase activity"/>
    <property type="evidence" value="ECO:0007669"/>
    <property type="project" value="TreeGrafter"/>
</dbReference>
<dbReference type="InterPro" id="IPR000212">
    <property type="entry name" value="DNA_helicase_UvrD/REP"/>
</dbReference>
<evidence type="ECO:0000256" key="2">
    <source>
        <dbReference type="ARBA" id="ARBA00022801"/>
    </source>
</evidence>
<evidence type="ECO:0000256" key="4">
    <source>
        <dbReference type="ARBA" id="ARBA00022840"/>
    </source>
</evidence>
<dbReference type="Gene3D" id="3.40.50.300">
    <property type="entry name" value="P-loop containing nucleotide triphosphate hydrolases"/>
    <property type="match status" value="2"/>
</dbReference>
<dbReference type="InterPro" id="IPR027785">
    <property type="entry name" value="UvrD-like_helicase_C"/>
</dbReference>
<name>A0A380MPD8_9GAMM</name>
<dbReference type="PANTHER" id="PTHR11070:SF2">
    <property type="entry name" value="ATP-DEPENDENT DNA HELICASE SRS2"/>
    <property type="match status" value="1"/>
</dbReference>
<dbReference type="GO" id="GO:0003677">
    <property type="term" value="F:DNA binding"/>
    <property type="evidence" value="ECO:0007669"/>
    <property type="project" value="InterPro"/>
</dbReference>
<dbReference type="AlphaFoldDB" id="A0A380MPD8"/>
<feature type="domain" description="UvrD-like helicase C-terminal" evidence="6">
    <location>
        <begin position="212"/>
        <end position="317"/>
    </location>
</feature>
<dbReference type="EMBL" id="UHIC01000001">
    <property type="protein sequence ID" value="SUO93753.1"/>
    <property type="molecule type" value="Genomic_DNA"/>
</dbReference>
<gene>
    <name evidence="8" type="primary">yjcD</name>
    <name evidence="8" type="ORF">NCTC13337_00382</name>
</gene>
<reference evidence="8 9" key="1">
    <citation type="submission" date="2018-06" db="EMBL/GenBank/DDBJ databases">
        <authorList>
            <consortium name="Pathogen Informatics"/>
            <person name="Doyle S."/>
        </authorList>
    </citation>
    <scope>NUCLEOTIDE SEQUENCE [LARGE SCALE GENOMIC DNA]</scope>
    <source>
        <strain evidence="8 9">NCTC13337</strain>
    </source>
</reference>
<dbReference type="Proteomes" id="UP000254601">
    <property type="component" value="Unassembled WGS sequence"/>
</dbReference>
<protein>
    <recommendedName>
        <fullName evidence="5">DNA 3'-5' helicase II</fullName>
    </recommendedName>
</protein>
<evidence type="ECO:0000256" key="5">
    <source>
        <dbReference type="ARBA" id="ARBA00034923"/>
    </source>
</evidence>
<keyword evidence="4" id="KW-0067">ATP-binding</keyword>
<keyword evidence="2 8" id="KW-0378">Hydrolase</keyword>
<proteinExistence type="predicted"/>
<accession>A0A380MPD8</accession>
<dbReference type="Pfam" id="PF13361">
    <property type="entry name" value="UvrD_C"/>
    <property type="match status" value="1"/>
</dbReference>
<keyword evidence="3 8" id="KW-0347">Helicase</keyword>
<evidence type="ECO:0000313" key="9">
    <source>
        <dbReference type="Proteomes" id="UP000254601"/>
    </source>
</evidence>